<dbReference type="Proteomes" id="UP001139089">
    <property type="component" value="Unassembled WGS sequence"/>
</dbReference>
<evidence type="ECO:0000313" key="6">
    <source>
        <dbReference type="Proteomes" id="UP001139089"/>
    </source>
</evidence>
<dbReference type="NCBIfam" id="NF004127">
    <property type="entry name" value="PRK05617.1"/>
    <property type="match status" value="1"/>
</dbReference>
<dbReference type="GO" id="GO:0005829">
    <property type="term" value="C:cytosol"/>
    <property type="evidence" value="ECO:0007669"/>
    <property type="project" value="TreeGrafter"/>
</dbReference>
<dbReference type="AlphaFoldDB" id="A0A9X1NQC1"/>
<keyword evidence="3" id="KW-0378">Hydrolase</keyword>
<name>A0A9X1NQC1_9HYPH</name>
<sequence length="363" mass="38604">MSEAIPKDIIAEDTVLMGVEGALGRLHLNRPDALNSLDLDMVRKIAWEIEALESNPAVRAIALTGEGRALCAGGDIKMIWQTGRSAPEKALAFWAEEYRLNARISHMGKPWLAVMDGICMGGGVGLSVHGSHRVVTERTTFAMPETGIGYFPDVGGTWALARAPRRLGFWIGLTGASIGAADTIAAGLADAMVPSNALPALLSDLESGRSVNAALKAYAADPGPSVLKENAGLIETIFGLPDMAGIFAALRADGSDFATKTLSQLERKSPTSLVLTLHLLRAAETSTSLEMCLDREYAADAAILAGHDFYEGVRAAVIDKDHNPVWSPARLEEIDQPALLATIKPLPSLFPAAVSESARWKEK</sequence>
<dbReference type="InterPro" id="IPR045004">
    <property type="entry name" value="ECH_dom"/>
</dbReference>
<comment type="caution">
    <text evidence="5">The sequence shown here is derived from an EMBL/GenBank/DDBJ whole genome shotgun (WGS) entry which is preliminary data.</text>
</comment>
<dbReference type="InterPro" id="IPR029045">
    <property type="entry name" value="ClpP/crotonase-like_dom_sf"/>
</dbReference>
<protein>
    <recommendedName>
        <fullName evidence="2">3-hydroxyisobutyryl-CoA hydrolase</fullName>
        <ecNumber evidence="2">3.1.2.4</ecNumber>
    </recommendedName>
</protein>
<dbReference type="Pfam" id="PF16113">
    <property type="entry name" value="ECH_2"/>
    <property type="match status" value="1"/>
</dbReference>
<proteinExistence type="predicted"/>
<evidence type="ECO:0000256" key="3">
    <source>
        <dbReference type="ARBA" id="ARBA00022801"/>
    </source>
</evidence>
<feature type="domain" description="Enoyl-CoA hydratase/isomerase" evidence="4">
    <location>
        <begin position="24"/>
        <end position="337"/>
    </location>
</feature>
<organism evidence="5 6">
    <name type="scientific">Rhizobium quercicola</name>
    <dbReference type="NCBI Taxonomy" id="2901226"/>
    <lineage>
        <taxon>Bacteria</taxon>
        <taxon>Pseudomonadati</taxon>
        <taxon>Pseudomonadota</taxon>
        <taxon>Alphaproteobacteria</taxon>
        <taxon>Hyphomicrobiales</taxon>
        <taxon>Rhizobiaceae</taxon>
        <taxon>Rhizobium/Agrobacterium group</taxon>
        <taxon>Rhizobium</taxon>
    </lineage>
</organism>
<dbReference type="Gene3D" id="3.90.226.10">
    <property type="entry name" value="2-enoyl-CoA Hydratase, Chain A, domain 1"/>
    <property type="match status" value="1"/>
</dbReference>
<comment type="catalytic activity">
    <reaction evidence="1">
        <text>3-hydroxy-2-methylpropanoyl-CoA + H2O = 3-hydroxy-2-methylpropanoate + CoA + H(+)</text>
        <dbReference type="Rhea" id="RHEA:20888"/>
        <dbReference type="ChEBI" id="CHEBI:11805"/>
        <dbReference type="ChEBI" id="CHEBI:15377"/>
        <dbReference type="ChEBI" id="CHEBI:15378"/>
        <dbReference type="ChEBI" id="CHEBI:57287"/>
        <dbReference type="ChEBI" id="CHEBI:57340"/>
        <dbReference type="EC" id="3.1.2.4"/>
    </reaction>
</comment>
<accession>A0A9X1NQC1</accession>
<evidence type="ECO:0000256" key="2">
    <source>
        <dbReference type="ARBA" id="ARBA00011915"/>
    </source>
</evidence>
<dbReference type="InterPro" id="IPR032259">
    <property type="entry name" value="HIBYL-CoA-H"/>
</dbReference>
<dbReference type="CDD" id="cd06558">
    <property type="entry name" value="crotonase-like"/>
    <property type="match status" value="1"/>
</dbReference>
<dbReference type="EMBL" id="JAJOZR010000001">
    <property type="protein sequence ID" value="MCD7107779.1"/>
    <property type="molecule type" value="Genomic_DNA"/>
</dbReference>
<evidence type="ECO:0000313" key="5">
    <source>
        <dbReference type="EMBL" id="MCD7107779.1"/>
    </source>
</evidence>
<dbReference type="GO" id="GO:0003860">
    <property type="term" value="F:3-hydroxyisobutyryl-CoA hydrolase activity"/>
    <property type="evidence" value="ECO:0007669"/>
    <property type="project" value="UniProtKB-EC"/>
</dbReference>
<dbReference type="PANTHER" id="PTHR43176">
    <property type="entry name" value="3-HYDROXYISOBUTYRYL-COA HYDROLASE-RELATED"/>
    <property type="match status" value="1"/>
</dbReference>
<dbReference type="RefSeq" id="WP_231811499.1">
    <property type="nucleotide sequence ID" value="NZ_JAJOZR010000001.1"/>
</dbReference>
<reference evidence="5" key="1">
    <citation type="submission" date="2021-12" db="EMBL/GenBank/DDBJ databases">
        <authorList>
            <person name="Li Y."/>
        </authorList>
    </citation>
    <scope>NUCLEOTIDE SEQUENCE</scope>
    <source>
        <strain evidence="5">DKSPLA3</strain>
    </source>
</reference>
<evidence type="ECO:0000256" key="1">
    <source>
        <dbReference type="ARBA" id="ARBA00001709"/>
    </source>
</evidence>
<dbReference type="SUPFAM" id="SSF52096">
    <property type="entry name" value="ClpP/crotonase"/>
    <property type="match status" value="1"/>
</dbReference>
<dbReference type="EC" id="3.1.2.4" evidence="2"/>
<dbReference type="PANTHER" id="PTHR43176:SF3">
    <property type="entry name" value="3-HYDROXYISOBUTYRYL-COA HYDROLASE, MITOCHONDRIAL"/>
    <property type="match status" value="1"/>
</dbReference>
<gene>
    <name evidence="5" type="ORF">LRX75_01875</name>
</gene>
<keyword evidence="6" id="KW-1185">Reference proteome</keyword>
<dbReference type="GO" id="GO:0006574">
    <property type="term" value="P:L-valine catabolic process"/>
    <property type="evidence" value="ECO:0007669"/>
    <property type="project" value="TreeGrafter"/>
</dbReference>
<evidence type="ECO:0000259" key="4">
    <source>
        <dbReference type="Pfam" id="PF16113"/>
    </source>
</evidence>